<reference evidence="1" key="1">
    <citation type="submission" date="2023-05" db="EMBL/GenBank/DDBJ databases">
        <authorList>
            <consortium name="ELIXIR-Norway"/>
        </authorList>
    </citation>
    <scope>NUCLEOTIDE SEQUENCE</scope>
</reference>
<name>A0AC59ZUV0_RANTA</name>
<dbReference type="Proteomes" id="UP001162501">
    <property type="component" value="Chromosome 4"/>
</dbReference>
<evidence type="ECO:0000313" key="2">
    <source>
        <dbReference type="Proteomes" id="UP001162501"/>
    </source>
</evidence>
<sequence length="58" mass="6429">MPLEVALPEEGLHKMDSSPVAAPLAHGLSIVAQTPAWWEHDLAVQLAVSRPLLMWCWQ</sequence>
<proteinExistence type="predicted"/>
<dbReference type="EMBL" id="OX596088">
    <property type="protein sequence ID" value="CAN0515104.1"/>
    <property type="molecule type" value="Genomic_DNA"/>
</dbReference>
<organism evidence="1 2">
    <name type="scientific">Rangifer tarandus platyrhynchus</name>
    <name type="common">Svalbard reindeer</name>
    <dbReference type="NCBI Taxonomy" id="3082113"/>
    <lineage>
        <taxon>Eukaryota</taxon>
        <taxon>Metazoa</taxon>
        <taxon>Chordata</taxon>
        <taxon>Craniata</taxon>
        <taxon>Vertebrata</taxon>
        <taxon>Euteleostomi</taxon>
        <taxon>Mammalia</taxon>
        <taxon>Eutheria</taxon>
        <taxon>Laurasiatheria</taxon>
        <taxon>Artiodactyla</taxon>
        <taxon>Ruminantia</taxon>
        <taxon>Pecora</taxon>
        <taxon>Cervidae</taxon>
        <taxon>Odocoileinae</taxon>
        <taxon>Rangifer</taxon>
    </lineage>
</organism>
<accession>A0AC59ZUV0</accession>
<reference evidence="1" key="2">
    <citation type="submission" date="2025-03" db="EMBL/GenBank/DDBJ databases">
        <authorList>
            <consortium name="ELIXIR-Norway"/>
            <consortium name="Elixir Norway"/>
        </authorList>
    </citation>
    <scope>NUCLEOTIDE SEQUENCE</scope>
</reference>
<protein>
    <submittedName>
        <fullName evidence="1">Uncharacterized protein</fullName>
    </submittedName>
</protein>
<evidence type="ECO:0000313" key="1">
    <source>
        <dbReference type="EMBL" id="CAN0515104.1"/>
    </source>
</evidence>
<gene>
    <name evidence="1" type="ORF">MRATA1EN22A_LOCUS23401</name>
</gene>